<evidence type="ECO:0000313" key="13">
    <source>
        <dbReference type="Proteomes" id="UP000007646"/>
    </source>
</evidence>
<feature type="region of interest" description="Disordered" evidence="10">
    <location>
        <begin position="198"/>
        <end position="231"/>
    </location>
</feature>
<comment type="subcellular location">
    <subcellularLocation>
        <location evidence="9">Cytoplasm</location>
    </subcellularLocation>
</comment>
<dbReference type="SUPFAM" id="SSF57850">
    <property type="entry name" value="RING/U-box"/>
    <property type="match status" value="1"/>
</dbReference>
<dbReference type="GO" id="GO:0008270">
    <property type="term" value="F:zinc ion binding"/>
    <property type="evidence" value="ECO:0007669"/>
    <property type="project" value="UniProtKB-KW"/>
</dbReference>
<feature type="compositionally biased region" description="Low complexity" evidence="10">
    <location>
        <begin position="543"/>
        <end position="557"/>
    </location>
</feature>
<evidence type="ECO:0000256" key="5">
    <source>
        <dbReference type="ARBA" id="ARBA00022723"/>
    </source>
</evidence>
<evidence type="ECO:0000256" key="9">
    <source>
        <dbReference type="RuleBase" id="RU367105"/>
    </source>
</evidence>
<reference evidence="12" key="2">
    <citation type="submission" date="2025-08" db="UniProtKB">
        <authorList>
            <consortium name="Ensembl"/>
        </authorList>
    </citation>
    <scope>IDENTIFICATION</scope>
    <source>
        <strain evidence="12">Isolate ISIS603380</strain>
    </source>
</reference>
<protein>
    <recommendedName>
        <fullName evidence="9">E3 ubiquitin-protein ligase</fullName>
        <ecNumber evidence="9">2.3.2.27</ecNumber>
    </recommendedName>
</protein>
<evidence type="ECO:0000256" key="2">
    <source>
        <dbReference type="ARBA" id="ARBA00004906"/>
    </source>
</evidence>
<dbReference type="SMART" id="SM00184">
    <property type="entry name" value="RING"/>
    <property type="match status" value="1"/>
</dbReference>
<dbReference type="InParanoid" id="G3UE53"/>
<comment type="catalytic activity">
    <reaction evidence="1 9">
        <text>S-ubiquitinyl-[E2 ubiquitin-conjugating enzyme]-L-cysteine + [acceptor protein]-L-lysine = [E2 ubiquitin-conjugating enzyme]-L-cysteine + N(6)-ubiquitinyl-[acceptor protein]-L-lysine.</text>
        <dbReference type="EC" id="2.3.2.27"/>
    </reaction>
</comment>
<comment type="similarity">
    <text evidence="3 9">Belongs to the Deltex family.</text>
</comment>
<dbReference type="Ensembl" id="ENSLAFT00000028458.1">
    <property type="protein sequence ID" value="ENSLAFP00000026111.1"/>
    <property type="gene ID" value="ENSLAFG00000028871.1"/>
</dbReference>
<dbReference type="Gene3D" id="3.30.390.130">
    <property type="match status" value="1"/>
</dbReference>
<name>G3UE53_LOXAF</name>
<sequence>MASAPCPPSPLVVRVSEPGPRLRRKLESYFQSRRSGGGECTVRALGDSAPDTFRVEFRERAAKERVLKKGEHRICVENKPVSIFLEPTEKPVEKIMSQRTSLVTPSGAGALYDGKHPNERCIPNTVDSCVSKIFLAVTAELNCNLLSKELRKHIATLCPSVKKVEGLDGIEKVCGDFRDIEKIHRFLSEQLLTSEQMYGSSRLTTEKEPLSRQDHNSCSSPEQQTRKEENSHSFEVSLPFLEYFEYTCPDKIKFIEKRFGVNIKIQQSSPNMVYLDFTSSQSGNLEVARECFAREFQKGTESLKLESMVLADRKEANEIKEALNHRFRKLLIKEKGEELTLLGPHDDISAAKHFLAVRNSESSVKTPVKISAPNGMMNGIEVDTAHYELLEAELQQEIPVIERKYNTSIRAFGKTKDAQKTCILFEPKDKEIDLSAHACASFIDAYQHVSRQLKREIISLKLLSKDREHLHGTKFADDFRRKHPNIHLSLTQNSMNLTGLPNHLAKAKQYVSTREGMHLLAGEEWNEDHGTPMDIDSNDSETASPPVKGSASSGASGVDKKEKDTCAICLDNITNKQVLPDCKHEFCTPCINKAMSYKPVCPVCQTQYGIQTGNQPDGTMVVAYSPLSLPGYAPYPTIMITYKMSGGVQTKDHPNPGKRYVGTNRTAYLPDNVEGQEVLRLLRKAFDQKLIFTVGQSRTSGASDVITWNDIHHKTSMYGGPKMFGYPDPDYLQRVKEELKAKGIK</sequence>
<dbReference type="Pfam" id="PF23222">
    <property type="entry name" value="RRM_PARP14_1"/>
    <property type="match status" value="1"/>
</dbReference>
<dbReference type="Pfam" id="PF21717">
    <property type="entry name" value="DTX3L_a-b"/>
    <property type="match status" value="1"/>
</dbReference>
<dbReference type="EC" id="2.3.2.27" evidence="9"/>
<dbReference type="OMA" id="FKYICPD"/>
<dbReference type="UniPathway" id="UPA00143"/>
<keyword evidence="9" id="KW-0963">Cytoplasm</keyword>
<dbReference type="Proteomes" id="UP000007646">
    <property type="component" value="Unassembled WGS sequence"/>
</dbReference>
<keyword evidence="7 9" id="KW-0862">Zinc</keyword>
<accession>G3UE53</accession>
<dbReference type="InterPro" id="IPR039399">
    <property type="entry name" value="Deltex_C_sf"/>
</dbReference>
<keyword evidence="13" id="KW-1185">Reference proteome</keyword>
<dbReference type="InterPro" id="IPR017907">
    <property type="entry name" value="Znf_RING_CS"/>
</dbReference>
<dbReference type="InterPro" id="IPR048409">
    <property type="entry name" value="DTX3L_KH-like"/>
</dbReference>
<keyword evidence="4 9" id="KW-0808">Transferase</keyword>
<dbReference type="HOGENOM" id="CLU_024295_0_0_1"/>
<dbReference type="PROSITE" id="PS00518">
    <property type="entry name" value="ZF_RING_1"/>
    <property type="match status" value="1"/>
</dbReference>
<feature type="region of interest" description="Disordered" evidence="10">
    <location>
        <begin position="526"/>
        <end position="559"/>
    </location>
</feature>
<dbReference type="PANTHER" id="PTHR12622">
    <property type="entry name" value="DELTEX-RELATED"/>
    <property type="match status" value="1"/>
</dbReference>
<feature type="domain" description="RING-type" evidence="11">
    <location>
        <begin position="566"/>
        <end position="605"/>
    </location>
</feature>
<dbReference type="KEGG" id="lav:100671097"/>
<proteinExistence type="inferred from homology"/>
<dbReference type="Pfam" id="PF13923">
    <property type="entry name" value="zf-C3HC4_2"/>
    <property type="match status" value="1"/>
</dbReference>
<dbReference type="Pfam" id="PF21718">
    <property type="entry name" value="KH_DTX3L"/>
    <property type="match status" value="2"/>
</dbReference>
<evidence type="ECO:0000256" key="6">
    <source>
        <dbReference type="ARBA" id="ARBA00022771"/>
    </source>
</evidence>
<dbReference type="OrthoDB" id="527344at2759"/>
<evidence type="ECO:0000256" key="10">
    <source>
        <dbReference type="SAM" id="MobiDB-lite"/>
    </source>
</evidence>
<dbReference type="CTD" id="151636"/>
<dbReference type="Gene3D" id="3.30.70.330">
    <property type="match status" value="1"/>
</dbReference>
<evidence type="ECO:0000256" key="1">
    <source>
        <dbReference type="ARBA" id="ARBA00000900"/>
    </source>
</evidence>
<dbReference type="InterPro" id="IPR039398">
    <property type="entry name" value="Deltex_fam"/>
</dbReference>
<dbReference type="GeneTree" id="ENSGT00940000154578"/>
<comment type="pathway">
    <text evidence="2 9">Protein modification; protein ubiquitination.</text>
</comment>
<reference evidence="12 13" key="1">
    <citation type="submission" date="2009-06" db="EMBL/GenBank/DDBJ databases">
        <title>The Genome Sequence of Loxodonta africana (African elephant).</title>
        <authorList>
            <person name="Di Palma F."/>
            <person name="Heiman D."/>
            <person name="Young S."/>
            <person name="Johnson J."/>
            <person name="Lander E.S."/>
            <person name="Lindblad-Toh K."/>
        </authorList>
    </citation>
    <scope>NUCLEOTIDE SEQUENCE [LARGE SCALE GENOMIC DNA]</scope>
    <source>
        <strain evidence="12 13">Isolate ISIS603380</strain>
    </source>
</reference>
<dbReference type="InterPro" id="IPR001841">
    <property type="entry name" value="Znf_RING"/>
</dbReference>
<dbReference type="InterPro" id="IPR013083">
    <property type="entry name" value="Znf_RING/FYVE/PHD"/>
</dbReference>
<dbReference type="GeneID" id="100671097"/>
<dbReference type="PROSITE" id="PS50089">
    <property type="entry name" value="ZF_RING_2"/>
    <property type="match status" value="1"/>
</dbReference>
<evidence type="ECO:0000313" key="12">
    <source>
        <dbReference type="Ensembl" id="ENSLAFP00000026111.1"/>
    </source>
</evidence>
<dbReference type="InterPro" id="IPR048418">
    <property type="entry name" value="DTX3L_a/b_dom"/>
</dbReference>
<dbReference type="Pfam" id="PF18102">
    <property type="entry name" value="DTC"/>
    <property type="match status" value="1"/>
</dbReference>
<dbReference type="FunFam" id="3.30.390.130:FF:000001">
    <property type="entry name" value="Probable E3 ubiquitin-protein ligase DTX3"/>
    <property type="match status" value="1"/>
</dbReference>
<keyword evidence="6 8" id="KW-0863">Zinc-finger</keyword>
<dbReference type="GO" id="GO:0016567">
    <property type="term" value="P:protein ubiquitination"/>
    <property type="evidence" value="ECO:0007669"/>
    <property type="project" value="UniProtKB-UniRule"/>
</dbReference>
<dbReference type="InterPro" id="IPR057051">
    <property type="entry name" value="PARP14_RPM_1"/>
</dbReference>
<evidence type="ECO:0000256" key="3">
    <source>
        <dbReference type="ARBA" id="ARBA00009413"/>
    </source>
</evidence>
<evidence type="ECO:0000259" key="11">
    <source>
        <dbReference type="PROSITE" id="PS50089"/>
    </source>
</evidence>
<reference evidence="12" key="3">
    <citation type="submission" date="2025-09" db="UniProtKB">
        <authorList>
            <consortium name="Ensembl"/>
        </authorList>
    </citation>
    <scope>IDENTIFICATION</scope>
    <source>
        <strain evidence="12">Isolate ISIS603380</strain>
    </source>
</reference>
<dbReference type="InterPro" id="IPR012677">
    <property type="entry name" value="Nucleotide-bd_a/b_plait_sf"/>
</dbReference>
<dbReference type="GO" id="GO:0007219">
    <property type="term" value="P:Notch signaling pathway"/>
    <property type="evidence" value="ECO:0007669"/>
    <property type="project" value="InterPro"/>
</dbReference>
<feature type="compositionally biased region" description="Basic and acidic residues" evidence="10">
    <location>
        <begin position="204"/>
        <end position="215"/>
    </location>
</feature>
<evidence type="ECO:0000256" key="8">
    <source>
        <dbReference type="PROSITE-ProRule" id="PRU00175"/>
    </source>
</evidence>
<dbReference type="AlphaFoldDB" id="G3UE53"/>
<dbReference type="FunCoup" id="G3UE53">
    <property type="interactions" value="296"/>
</dbReference>
<dbReference type="Gene3D" id="3.30.40.10">
    <property type="entry name" value="Zinc/RING finger domain, C3HC4 (zinc finger)"/>
    <property type="match status" value="1"/>
</dbReference>
<evidence type="ECO:0000256" key="7">
    <source>
        <dbReference type="ARBA" id="ARBA00022833"/>
    </source>
</evidence>
<evidence type="ECO:0000256" key="4">
    <source>
        <dbReference type="ARBA" id="ARBA00022679"/>
    </source>
</evidence>
<keyword evidence="5 9" id="KW-0479">Metal-binding</keyword>
<dbReference type="GO" id="GO:0005737">
    <property type="term" value="C:cytoplasm"/>
    <property type="evidence" value="ECO:0007669"/>
    <property type="project" value="UniProtKB-SubCell"/>
</dbReference>
<organism evidence="12 13">
    <name type="scientific">Loxodonta africana</name>
    <name type="common">African elephant</name>
    <dbReference type="NCBI Taxonomy" id="9785"/>
    <lineage>
        <taxon>Eukaryota</taxon>
        <taxon>Metazoa</taxon>
        <taxon>Chordata</taxon>
        <taxon>Craniata</taxon>
        <taxon>Vertebrata</taxon>
        <taxon>Euteleostomi</taxon>
        <taxon>Mammalia</taxon>
        <taxon>Eutheria</taxon>
        <taxon>Afrotheria</taxon>
        <taxon>Proboscidea</taxon>
        <taxon>Elephantidae</taxon>
        <taxon>Loxodonta</taxon>
    </lineage>
</organism>
<dbReference type="eggNOG" id="ENOG502RGAW">
    <property type="taxonomic scope" value="Eukaryota"/>
</dbReference>
<dbReference type="InterPro" id="IPR039396">
    <property type="entry name" value="Deltex_C"/>
</dbReference>
<dbReference type="GO" id="GO:0061630">
    <property type="term" value="F:ubiquitin protein ligase activity"/>
    <property type="evidence" value="ECO:0007669"/>
    <property type="project" value="UniProtKB-UniRule"/>
</dbReference>
<dbReference type="STRING" id="9785.ENSLAFP00000026111"/>
<dbReference type="CDD" id="cd09633">
    <property type="entry name" value="Deltex_C"/>
    <property type="match status" value="1"/>
</dbReference>